<dbReference type="AlphaFoldDB" id="A0A7S0I226"/>
<evidence type="ECO:0000256" key="1">
    <source>
        <dbReference type="SAM" id="SignalP"/>
    </source>
</evidence>
<sequence>MISKLIFVRILACTSFIPSARGVSTMMLSELHSKVNNDDILHQAGYQEGDRLILYDGVCNLCNGWVNFVMKRDREGAYKFASLQGAVGKTLMKRVGRDPSDLSTLVVIEPMEIATAQRGNSDMGGRTDLVVYDKSEAVLRVVEQVSSGALRQLARWTRLLVPRWLRNFVYSNIVAPNRYLIFGRTETCRRVLPHEKHRFLDV</sequence>
<dbReference type="Pfam" id="PF04134">
    <property type="entry name" value="DCC1-like"/>
    <property type="match status" value="1"/>
</dbReference>
<evidence type="ECO:0008006" key="3">
    <source>
        <dbReference type="Google" id="ProtNLM"/>
    </source>
</evidence>
<proteinExistence type="predicted"/>
<feature type="chain" id="PRO_5030583239" description="Thiol-disulfide oxidoreductase DCC" evidence="1">
    <location>
        <begin position="23"/>
        <end position="202"/>
    </location>
</feature>
<evidence type="ECO:0000313" key="2">
    <source>
        <dbReference type="EMBL" id="CAD8508680.1"/>
    </source>
</evidence>
<accession>A0A7S0I226</accession>
<dbReference type="PANTHER" id="PTHR33639">
    <property type="entry name" value="THIOL-DISULFIDE OXIDOREDUCTASE DCC"/>
    <property type="match status" value="1"/>
</dbReference>
<organism evidence="2">
    <name type="scientific">Hanusia phi</name>
    <dbReference type="NCBI Taxonomy" id="3032"/>
    <lineage>
        <taxon>Eukaryota</taxon>
        <taxon>Cryptophyceae</taxon>
        <taxon>Pyrenomonadales</taxon>
        <taxon>Geminigeraceae</taxon>
        <taxon>Hanusia</taxon>
    </lineage>
</organism>
<feature type="signal peptide" evidence="1">
    <location>
        <begin position="1"/>
        <end position="22"/>
    </location>
</feature>
<dbReference type="InterPro" id="IPR052927">
    <property type="entry name" value="DCC_oxidoreductase"/>
</dbReference>
<dbReference type="PANTHER" id="PTHR33639:SF2">
    <property type="entry name" value="DUF393 DOMAIN-CONTAINING PROTEIN"/>
    <property type="match status" value="1"/>
</dbReference>
<dbReference type="GO" id="GO:0015035">
    <property type="term" value="F:protein-disulfide reductase activity"/>
    <property type="evidence" value="ECO:0007669"/>
    <property type="project" value="InterPro"/>
</dbReference>
<dbReference type="EMBL" id="HBEO01035106">
    <property type="protein sequence ID" value="CAD8508680.1"/>
    <property type="molecule type" value="Transcribed_RNA"/>
</dbReference>
<protein>
    <recommendedName>
        <fullName evidence="3">Thiol-disulfide oxidoreductase DCC</fullName>
    </recommendedName>
</protein>
<reference evidence="2" key="1">
    <citation type="submission" date="2021-01" db="EMBL/GenBank/DDBJ databases">
        <authorList>
            <person name="Corre E."/>
            <person name="Pelletier E."/>
            <person name="Niang G."/>
            <person name="Scheremetjew M."/>
            <person name="Finn R."/>
            <person name="Kale V."/>
            <person name="Holt S."/>
            <person name="Cochrane G."/>
            <person name="Meng A."/>
            <person name="Brown T."/>
            <person name="Cohen L."/>
        </authorList>
    </citation>
    <scope>NUCLEOTIDE SEQUENCE</scope>
    <source>
        <strain evidence="2">CCMP325</strain>
    </source>
</reference>
<keyword evidence="1" id="KW-0732">Signal</keyword>
<dbReference type="InterPro" id="IPR007263">
    <property type="entry name" value="DCC1-like"/>
</dbReference>
<gene>
    <name evidence="2" type="ORF">HPHI1048_LOCUS23796</name>
</gene>
<name>A0A7S0I226_9CRYP</name>